<dbReference type="SUPFAM" id="SSF55729">
    <property type="entry name" value="Acyl-CoA N-acyltransferases (Nat)"/>
    <property type="match status" value="1"/>
</dbReference>
<dbReference type="EMBL" id="JACIJS010000001">
    <property type="protein sequence ID" value="MBB5514209.1"/>
    <property type="molecule type" value="Genomic_DNA"/>
</dbReference>
<keyword evidence="5" id="KW-1185">Reference proteome</keyword>
<dbReference type="Pfam" id="PF00583">
    <property type="entry name" value="Acetyltransf_1"/>
    <property type="match status" value="1"/>
</dbReference>
<comment type="caution">
    <text evidence="4">The sequence shown here is derived from an EMBL/GenBank/DDBJ whole genome shotgun (WGS) entry which is preliminary data.</text>
</comment>
<dbReference type="PANTHER" id="PTHR43420:SF44">
    <property type="entry name" value="ACETYLTRANSFERASE YPEA"/>
    <property type="match status" value="1"/>
</dbReference>
<protein>
    <submittedName>
        <fullName evidence="4">Ribosomal-protein-alanine N-acetyltransferase</fullName>
        <ecNumber evidence="4">2.3.1.267</ecNumber>
    </submittedName>
</protein>
<dbReference type="InterPro" id="IPR016181">
    <property type="entry name" value="Acyl_CoA_acyltransferase"/>
</dbReference>
<reference evidence="4 5" key="1">
    <citation type="submission" date="2020-08" db="EMBL/GenBank/DDBJ databases">
        <title>Genomic Encyclopedia of Type Strains, Phase IV (KMG-IV): sequencing the most valuable type-strain genomes for metagenomic binning, comparative biology and taxonomic classification.</title>
        <authorList>
            <person name="Goeker M."/>
        </authorList>
    </citation>
    <scope>NUCLEOTIDE SEQUENCE [LARGE SCALE GENOMIC DNA]</scope>
    <source>
        <strain evidence="4 5">DSM 103377</strain>
    </source>
</reference>
<gene>
    <name evidence="4" type="ORF">FHS89_000207</name>
</gene>
<evidence type="ECO:0000313" key="5">
    <source>
        <dbReference type="Proteomes" id="UP000553766"/>
    </source>
</evidence>
<keyword evidence="1 4" id="KW-0808">Transferase</keyword>
<dbReference type="Gene3D" id="3.40.630.30">
    <property type="match status" value="1"/>
</dbReference>
<name>A0A840WGE2_9RHOB</name>
<evidence type="ECO:0000256" key="1">
    <source>
        <dbReference type="ARBA" id="ARBA00022679"/>
    </source>
</evidence>
<proteinExistence type="predicted"/>
<dbReference type="CDD" id="cd04301">
    <property type="entry name" value="NAT_SF"/>
    <property type="match status" value="1"/>
</dbReference>
<evidence type="ECO:0000259" key="3">
    <source>
        <dbReference type="PROSITE" id="PS51186"/>
    </source>
</evidence>
<evidence type="ECO:0000256" key="2">
    <source>
        <dbReference type="ARBA" id="ARBA00023315"/>
    </source>
</evidence>
<dbReference type="GO" id="GO:0008999">
    <property type="term" value="F:protein-N-terminal-alanine acetyltransferase activity"/>
    <property type="evidence" value="ECO:0007669"/>
    <property type="project" value="UniProtKB-EC"/>
</dbReference>
<feature type="domain" description="N-acetyltransferase" evidence="3">
    <location>
        <begin position="1"/>
        <end position="136"/>
    </location>
</feature>
<keyword evidence="2 4" id="KW-0012">Acyltransferase</keyword>
<organism evidence="4 5">
    <name type="scientific">Rubricella aquisinus</name>
    <dbReference type="NCBI Taxonomy" id="2028108"/>
    <lineage>
        <taxon>Bacteria</taxon>
        <taxon>Pseudomonadati</taxon>
        <taxon>Pseudomonadota</taxon>
        <taxon>Alphaproteobacteria</taxon>
        <taxon>Rhodobacterales</taxon>
        <taxon>Paracoccaceae</taxon>
        <taxon>Rubricella</taxon>
    </lineage>
</organism>
<sequence length="143" mass="15177">MEHLAAIHAQSFTDMPRPWSATELADVAASPGAILIEEAQGFALGRVVMDEAELLTIAVAPEARRAGRGARLLTRFELAAQEAGATRVFLEVAARNAPAQALYLSHGYAPVGARRGYYRGQGGAQDDAVVMAKSLTDAELSRN</sequence>
<dbReference type="Proteomes" id="UP000553766">
    <property type="component" value="Unassembled WGS sequence"/>
</dbReference>
<dbReference type="PANTHER" id="PTHR43420">
    <property type="entry name" value="ACETYLTRANSFERASE"/>
    <property type="match status" value="1"/>
</dbReference>
<accession>A0A840WGE2</accession>
<dbReference type="AlphaFoldDB" id="A0A840WGE2"/>
<dbReference type="InterPro" id="IPR050680">
    <property type="entry name" value="YpeA/RimI_acetyltransf"/>
</dbReference>
<evidence type="ECO:0000313" key="4">
    <source>
        <dbReference type="EMBL" id="MBB5514209.1"/>
    </source>
</evidence>
<dbReference type="EC" id="2.3.1.267" evidence="4"/>
<dbReference type="RefSeq" id="WP_184007579.1">
    <property type="nucleotide sequence ID" value="NZ_JACIJS010000001.1"/>
</dbReference>
<dbReference type="InterPro" id="IPR000182">
    <property type="entry name" value="GNAT_dom"/>
</dbReference>
<dbReference type="PROSITE" id="PS51186">
    <property type="entry name" value="GNAT"/>
    <property type="match status" value="1"/>
</dbReference>